<feature type="compositionally biased region" description="Low complexity" evidence="1">
    <location>
        <begin position="174"/>
        <end position="184"/>
    </location>
</feature>
<protein>
    <submittedName>
        <fullName evidence="2">Uncharacterized protein</fullName>
    </submittedName>
</protein>
<proteinExistence type="predicted"/>
<gene>
    <name evidence="2" type="ORF">BU14_1090s0003</name>
</gene>
<reference evidence="2 3" key="1">
    <citation type="submission" date="2017-03" db="EMBL/GenBank/DDBJ databases">
        <title>WGS assembly of Porphyra umbilicalis.</title>
        <authorList>
            <person name="Brawley S.H."/>
            <person name="Blouin N.A."/>
            <person name="Ficko-Blean E."/>
            <person name="Wheeler G.L."/>
            <person name="Lohr M."/>
            <person name="Goodson H.V."/>
            <person name="Jenkins J.W."/>
            <person name="Blaby-Haas C.E."/>
            <person name="Helliwell K.E."/>
            <person name="Chan C."/>
            <person name="Marriage T."/>
            <person name="Bhattacharya D."/>
            <person name="Klein A.S."/>
            <person name="Badis Y."/>
            <person name="Brodie J."/>
            <person name="Cao Y."/>
            <person name="Collen J."/>
            <person name="Dittami S.M."/>
            <person name="Gachon C.M."/>
            <person name="Green B.R."/>
            <person name="Karpowicz S."/>
            <person name="Kim J.W."/>
            <person name="Kudahl U."/>
            <person name="Lin S."/>
            <person name="Michel G."/>
            <person name="Mittag M."/>
            <person name="Olson B.J."/>
            <person name="Pangilinan J."/>
            <person name="Peng Y."/>
            <person name="Qiu H."/>
            <person name="Shu S."/>
            <person name="Singer J.T."/>
            <person name="Smith A.G."/>
            <person name="Sprecher B.N."/>
            <person name="Wagner V."/>
            <person name="Wang W."/>
            <person name="Wang Z.-Y."/>
            <person name="Yan J."/>
            <person name="Yarish C."/>
            <person name="Zoeuner-Riek S."/>
            <person name="Zhuang Y."/>
            <person name="Zou Y."/>
            <person name="Lindquist E.A."/>
            <person name="Grimwood J."/>
            <person name="Barry K."/>
            <person name="Rokhsar D.S."/>
            <person name="Schmutz J."/>
            <person name="Stiller J.W."/>
            <person name="Grossman A.R."/>
            <person name="Prochnik S.E."/>
        </authorList>
    </citation>
    <scope>NUCLEOTIDE SEQUENCE [LARGE SCALE GENOMIC DNA]</scope>
    <source>
        <strain evidence="2">4086291</strain>
    </source>
</reference>
<name>A0A1X6NMM2_PORUM</name>
<evidence type="ECO:0000256" key="1">
    <source>
        <dbReference type="SAM" id="MobiDB-lite"/>
    </source>
</evidence>
<dbReference type="OrthoDB" id="4093at2759"/>
<dbReference type="AlphaFoldDB" id="A0A1X6NMM2"/>
<accession>A0A1X6NMM2</accession>
<feature type="region of interest" description="Disordered" evidence="1">
    <location>
        <begin position="174"/>
        <end position="197"/>
    </location>
</feature>
<organism evidence="2 3">
    <name type="scientific">Porphyra umbilicalis</name>
    <name type="common">Purple laver</name>
    <name type="synonym">Red alga</name>
    <dbReference type="NCBI Taxonomy" id="2786"/>
    <lineage>
        <taxon>Eukaryota</taxon>
        <taxon>Rhodophyta</taxon>
        <taxon>Bangiophyceae</taxon>
        <taxon>Bangiales</taxon>
        <taxon>Bangiaceae</taxon>
        <taxon>Porphyra</taxon>
    </lineage>
</organism>
<evidence type="ECO:0000313" key="3">
    <source>
        <dbReference type="Proteomes" id="UP000218209"/>
    </source>
</evidence>
<dbReference type="Proteomes" id="UP000218209">
    <property type="component" value="Unassembled WGS sequence"/>
</dbReference>
<evidence type="ECO:0000313" key="2">
    <source>
        <dbReference type="EMBL" id="OSX69828.1"/>
    </source>
</evidence>
<sequence length="197" mass="21515">MDTAAFIPVSPPCVGTPTLRQPLSLTRAAPRRKFSPSRRLSYCVTMQLPPSTAFQPPLTPEMLPPKNYTWSPDFPGTLKPGLVPDNFPISQVLESGVYDNMKFQELEADDRDGDMTPLNDDLLEFMAVNGRLLDEEAEAETGEGGARGRLVGEELDFGGDEEDKVLQLYSRSASAAATVTDAADPYSMEHSESAPYV</sequence>
<keyword evidence="3" id="KW-1185">Reference proteome</keyword>
<feature type="compositionally biased region" description="Basic and acidic residues" evidence="1">
    <location>
        <begin position="187"/>
        <end position="197"/>
    </location>
</feature>
<dbReference type="EMBL" id="KV919386">
    <property type="protein sequence ID" value="OSX69828.1"/>
    <property type="molecule type" value="Genomic_DNA"/>
</dbReference>